<dbReference type="InterPro" id="IPR039992">
    <property type="entry name" value="Sep15_SelM"/>
</dbReference>
<feature type="region of interest" description="Disordered" evidence="1">
    <location>
        <begin position="133"/>
        <end position="153"/>
    </location>
</feature>
<dbReference type="PANTHER" id="PTHR13077">
    <property type="entry name" value="SELENOPROTEIN F"/>
    <property type="match status" value="1"/>
</dbReference>
<dbReference type="Proteomes" id="UP000682733">
    <property type="component" value="Unassembled WGS sequence"/>
</dbReference>
<dbReference type="EMBL" id="CAJOBA010015577">
    <property type="protein sequence ID" value="CAF3888309.1"/>
    <property type="molecule type" value="Genomic_DNA"/>
</dbReference>
<dbReference type="Proteomes" id="UP000677228">
    <property type="component" value="Unassembled WGS sequence"/>
</dbReference>
<proteinExistence type="predicted"/>
<accession>A0A8S2L7Y2</accession>
<reference evidence="4" key="1">
    <citation type="submission" date="2021-02" db="EMBL/GenBank/DDBJ databases">
        <authorList>
            <person name="Nowell W R."/>
        </authorList>
    </citation>
    <scope>NUCLEOTIDE SEQUENCE</scope>
</reference>
<feature type="chain" id="PRO_5036273666" evidence="2">
    <location>
        <begin position="22"/>
        <end position="153"/>
    </location>
</feature>
<organism evidence="4 5">
    <name type="scientific">Didymodactylos carnosus</name>
    <dbReference type="NCBI Taxonomy" id="1234261"/>
    <lineage>
        <taxon>Eukaryota</taxon>
        <taxon>Metazoa</taxon>
        <taxon>Spiralia</taxon>
        <taxon>Gnathifera</taxon>
        <taxon>Rotifera</taxon>
        <taxon>Eurotatoria</taxon>
        <taxon>Bdelloidea</taxon>
        <taxon>Philodinida</taxon>
        <taxon>Philodinidae</taxon>
        <taxon>Didymodactylos</taxon>
    </lineage>
</organism>
<comment type="caution">
    <text evidence="4">The sequence shown here is derived from an EMBL/GenBank/DDBJ whole genome shotgun (WGS) entry which is preliminary data.</text>
</comment>
<protein>
    <submittedName>
        <fullName evidence="4">Uncharacterized protein</fullName>
    </submittedName>
</protein>
<dbReference type="AlphaFoldDB" id="A0A8S2L7Y2"/>
<evidence type="ECO:0000313" key="3">
    <source>
        <dbReference type="EMBL" id="CAF1117101.1"/>
    </source>
</evidence>
<keyword evidence="2" id="KW-0732">Signal</keyword>
<dbReference type="PANTHER" id="PTHR13077:SF6">
    <property type="entry name" value="SELENOPROTEIN F"/>
    <property type="match status" value="1"/>
</dbReference>
<name>A0A8S2L7Y2_9BILA</name>
<gene>
    <name evidence="3" type="ORF">OVA965_LOCUS20006</name>
    <name evidence="4" type="ORF">TMI583_LOCUS20254</name>
</gene>
<evidence type="ECO:0000313" key="4">
    <source>
        <dbReference type="EMBL" id="CAF3888309.1"/>
    </source>
</evidence>
<dbReference type="GO" id="GO:0005788">
    <property type="term" value="C:endoplasmic reticulum lumen"/>
    <property type="evidence" value="ECO:0007669"/>
    <property type="project" value="TreeGrafter"/>
</dbReference>
<dbReference type="EMBL" id="CAJNOK010010485">
    <property type="protein sequence ID" value="CAF1117101.1"/>
    <property type="molecule type" value="Genomic_DNA"/>
</dbReference>
<dbReference type="GO" id="GO:0016491">
    <property type="term" value="F:oxidoreductase activity"/>
    <property type="evidence" value="ECO:0007669"/>
    <property type="project" value="TreeGrafter"/>
</dbReference>
<evidence type="ECO:0000313" key="5">
    <source>
        <dbReference type="Proteomes" id="UP000682733"/>
    </source>
</evidence>
<evidence type="ECO:0000256" key="2">
    <source>
        <dbReference type="SAM" id="SignalP"/>
    </source>
</evidence>
<evidence type="ECO:0000256" key="1">
    <source>
        <dbReference type="SAM" id="MobiDB-lite"/>
    </source>
</evidence>
<feature type="signal peptide" evidence="2">
    <location>
        <begin position="1"/>
        <end position="21"/>
    </location>
</feature>
<sequence>MLSMLFASVLLVDLKYVLVASENVSSQQCHDLGYSSNTLMCSSCDELKQFKLNKLEDSCKSCCINDQDDQEKGAVSLLWFDAQSKKSTRKAARKTKQIEKLLHLLTSKTRSLAGTIKSLTHLIDEPICRGRKEKKNKNNVSKSNSSGASSDEH</sequence>